<dbReference type="InterPro" id="IPR002645">
    <property type="entry name" value="STAS_dom"/>
</dbReference>
<dbReference type="EMBL" id="FNVT01000001">
    <property type="protein sequence ID" value="SEF91179.1"/>
    <property type="molecule type" value="Genomic_DNA"/>
</dbReference>
<name>A0A1H5VV53_9ACTN</name>
<reference evidence="2 3" key="1">
    <citation type="submission" date="2016-10" db="EMBL/GenBank/DDBJ databases">
        <authorList>
            <person name="de Groot N.N."/>
        </authorList>
    </citation>
    <scope>NUCLEOTIDE SEQUENCE [LARGE SCALE GENOMIC DNA]</scope>
    <source>
        <strain evidence="2 3">CGMCC 4.7037</strain>
    </source>
</reference>
<dbReference type="InterPro" id="IPR036513">
    <property type="entry name" value="STAS_dom_sf"/>
</dbReference>
<keyword evidence="3" id="KW-1185">Reference proteome</keyword>
<sequence length="128" mass="13602">MTSGARQDHEAPSSEHLLYVDHMLRVTCTVMPGPSVIRLIGEIDGCNSAEVSRTLSHAWRIDDELIMDLGGLTFADVSGARALLAFTAAGPVQVRDVPHQIRRLMGLMGVPSFGRPAPGSGQGVDPAL</sequence>
<feature type="domain" description="STAS" evidence="1">
    <location>
        <begin position="24"/>
        <end position="128"/>
    </location>
</feature>
<dbReference type="SUPFAM" id="SSF52091">
    <property type="entry name" value="SpoIIaa-like"/>
    <property type="match status" value="1"/>
</dbReference>
<dbReference type="Gene3D" id="3.30.750.24">
    <property type="entry name" value="STAS domain"/>
    <property type="match status" value="1"/>
</dbReference>
<evidence type="ECO:0000259" key="1">
    <source>
        <dbReference type="PROSITE" id="PS50801"/>
    </source>
</evidence>
<dbReference type="CDD" id="cd07043">
    <property type="entry name" value="STAS_anti-anti-sigma_factors"/>
    <property type="match status" value="1"/>
</dbReference>
<organism evidence="2 3">
    <name type="scientific">Nonomuraea solani</name>
    <dbReference type="NCBI Taxonomy" id="1144553"/>
    <lineage>
        <taxon>Bacteria</taxon>
        <taxon>Bacillati</taxon>
        <taxon>Actinomycetota</taxon>
        <taxon>Actinomycetes</taxon>
        <taxon>Streptosporangiales</taxon>
        <taxon>Streptosporangiaceae</taxon>
        <taxon>Nonomuraea</taxon>
    </lineage>
</organism>
<gene>
    <name evidence="2" type="ORF">SAMN05444920_101998</name>
</gene>
<evidence type="ECO:0000313" key="2">
    <source>
        <dbReference type="EMBL" id="SEF91179.1"/>
    </source>
</evidence>
<dbReference type="OrthoDB" id="3543114at2"/>
<protein>
    <submittedName>
        <fullName evidence="2">Anti-anti-sigma regulatory factor (Antagonist of anti-sigma factor)</fullName>
    </submittedName>
</protein>
<evidence type="ECO:0000313" key="3">
    <source>
        <dbReference type="Proteomes" id="UP000236732"/>
    </source>
</evidence>
<dbReference type="Proteomes" id="UP000236732">
    <property type="component" value="Unassembled WGS sequence"/>
</dbReference>
<proteinExistence type="predicted"/>
<dbReference type="RefSeq" id="WP_160150167.1">
    <property type="nucleotide sequence ID" value="NZ_FNVT01000001.1"/>
</dbReference>
<dbReference type="AlphaFoldDB" id="A0A1H5VV53"/>
<dbReference type="Pfam" id="PF01740">
    <property type="entry name" value="STAS"/>
    <property type="match status" value="1"/>
</dbReference>
<accession>A0A1H5VV53</accession>
<dbReference type="PROSITE" id="PS50801">
    <property type="entry name" value="STAS"/>
    <property type="match status" value="1"/>
</dbReference>